<feature type="region of interest" description="Disordered" evidence="2">
    <location>
        <begin position="158"/>
        <end position="196"/>
    </location>
</feature>
<evidence type="ECO:0000256" key="3">
    <source>
        <dbReference type="SAM" id="Phobius"/>
    </source>
</evidence>
<dbReference type="PANTHER" id="PTHR15715">
    <property type="entry name" value="CENTROSOMAL PROTEIN OF 170 KDA"/>
    <property type="match status" value="1"/>
</dbReference>
<evidence type="ECO:0000313" key="5">
    <source>
        <dbReference type="EMBL" id="CDS07607.1"/>
    </source>
</evidence>
<keyword evidence="1" id="KW-0175">Coiled coil</keyword>
<feature type="compositionally biased region" description="Low complexity" evidence="2">
    <location>
        <begin position="165"/>
        <end position="189"/>
    </location>
</feature>
<evidence type="ECO:0000256" key="2">
    <source>
        <dbReference type="SAM" id="MobiDB-lite"/>
    </source>
</evidence>
<dbReference type="AlphaFoldDB" id="A0A077WLY8"/>
<keyword evidence="3" id="KW-0472">Membrane</keyword>
<keyword evidence="3" id="KW-1133">Transmembrane helix</keyword>
<dbReference type="PANTHER" id="PTHR15715:SF37">
    <property type="entry name" value="LD47843P"/>
    <property type="match status" value="1"/>
</dbReference>
<reference evidence="5" key="1">
    <citation type="journal article" date="2014" name="Genome Announc.">
        <title>De novo whole-genome sequence and genome annotation of Lichtheimia ramosa.</title>
        <authorList>
            <person name="Linde J."/>
            <person name="Schwartze V."/>
            <person name="Binder U."/>
            <person name="Lass-Florl C."/>
            <person name="Voigt K."/>
            <person name="Horn F."/>
        </authorList>
    </citation>
    <scope>NUCLEOTIDE SEQUENCE</scope>
    <source>
        <strain evidence="5">JMRC FSU:6197</strain>
    </source>
</reference>
<dbReference type="InterPro" id="IPR051176">
    <property type="entry name" value="Cent_Immune-Sig_Mod"/>
</dbReference>
<accession>A0A077WLY8</accession>
<dbReference type="EMBL" id="LK023324">
    <property type="protein sequence ID" value="CDS07607.1"/>
    <property type="molecule type" value="Genomic_DNA"/>
</dbReference>
<evidence type="ECO:0000256" key="1">
    <source>
        <dbReference type="SAM" id="Coils"/>
    </source>
</evidence>
<dbReference type="OrthoDB" id="687730at2759"/>
<feature type="coiled-coil region" evidence="1">
    <location>
        <begin position="338"/>
        <end position="365"/>
    </location>
</feature>
<dbReference type="SUPFAM" id="SSF49879">
    <property type="entry name" value="SMAD/FHA domain"/>
    <property type="match status" value="1"/>
</dbReference>
<sequence length="400" mass="45305">MLQSNGSTVITVVLQPRHVMFQTKTLELRDNMRIRIGRQTSSKTTPGPLNGYFDSKVLSRTHAEIWSEEGKVYIKDVKSSNGTFLNGQRLSNENEESPAMELKPADQIEFGIDISQDDGSILYHKVSCQVHIIPTSLSQVDSNMLKDLTVGFANGHSHHKLHKQSSTSSLSSTSSNSTSSTSSPTTSNTVDTKQISSSEKWSARNWELLLGKLQQEIQRSKEVEQQLLSAKEAIGDAALKDERLIKADARNTEMQRKLDEAHAQLKSYAEKCRHQSQAISSASQELRRLENIIRTLEHNKDKSVDSSNTSYQQRERDTSDECNSQNVEERYLRLMKDLTLEKERCKQYETKCMMLEKRIKNLEQSRKPSLLDFMQTKSFQFSLAIVVGIISALLYVLIAL</sequence>
<dbReference type="InterPro" id="IPR008984">
    <property type="entry name" value="SMAD_FHA_dom_sf"/>
</dbReference>
<dbReference type="SMART" id="SM00240">
    <property type="entry name" value="FHA"/>
    <property type="match status" value="1"/>
</dbReference>
<name>A0A077WLY8_9FUNG</name>
<protein>
    <recommendedName>
        <fullName evidence="4">FHA domain-containing protein</fullName>
    </recommendedName>
</protein>
<keyword evidence="3" id="KW-0812">Transmembrane</keyword>
<feature type="domain" description="FHA" evidence="4">
    <location>
        <begin position="34"/>
        <end position="90"/>
    </location>
</feature>
<evidence type="ECO:0000259" key="4">
    <source>
        <dbReference type="PROSITE" id="PS50006"/>
    </source>
</evidence>
<feature type="transmembrane region" description="Helical" evidence="3">
    <location>
        <begin position="379"/>
        <end position="398"/>
    </location>
</feature>
<gene>
    <name evidence="5" type="ORF">LRAMOSA01556</name>
</gene>
<dbReference type="GO" id="GO:0005737">
    <property type="term" value="C:cytoplasm"/>
    <property type="evidence" value="ECO:0007669"/>
    <property type="project" value="TreeGrafter"/>
</dbReference>
<dbReference type="Gene3D" id="2.60.200.20">
    <property type="match status" value="1"/>
</dbReference>
<dbReference type="InterPro" id="IPR000253">
    <property type="entry name" value="FHA_dom"/>
</dbReference>
<dbReference type="Pfam" id="PF00498">
    <property type="entry name" value="FHA"/>
    <property type="match status" value="1"/>
</dbReference>
<proteinExistence type="predicted"/>
<feature type="region of interest" description="Disordered" evidence="2">
    <location>
        <begin position="297"/>
        <end position="323"/>
    </location>
</feature>
<organism evidence="5">
    <name type="scientific">Lichtheimia ramosa</name>
    <dbReference type="NCBI Taxonomy" id="688394"/>
    <lineage>
        <taxon>Eukaryota</taxon>
        <taxon>Fungi</taxon>
        <taxon>Fungi incertae sedis</taxon>
        <taxon>Mucoromycota</taxon>
        <taxon>Mucoromycotina</taxon>
        <taxon>Mucoromycetes</taxon>
        <taxon>Mucorales</taxon>
        <taxon>Lichtheimiaceae</taxon>
        <taxon>Lichtheimia</taxon>
    </lineage>
</organism>
<dbReference type="PROSITE" id="PS50006">
    <property type="entry name" value="FHA_DOMAIN"/>
    <property type="match status" value="1"/>
</dbReference>